<comment type="caution">
    <text evidence="1">The sequence shown here is derived from an EMBL/GenBank/DDBJ whole genome shotgun (WGS) entry which is preliminary data.</text>
</comment>
<organism evidence="1 2">
    <name type="scientific">Mycena pura</name>
    <dbReference type="NCBI Taxonomy" id="153505"/>
    <lineage>
        <taxon>Eukaryota</taxon>
        <taxon>Fungi</taxon>
        <taxon>Dikarya</taxon>
        <taxon>Basidiomycota</taxon>
        <taxon>Agaricomycotina</taxon>
        <taxon>Agaricomycetes</taxon>
        <taxon>Agaricomycetidae</taxon>
        <taxon>Agaricales</taxon>
        <taxon>Marasmiineae</taxon>
        <taxon>Mycenaceae</taxon>
        <taxon>Mycena</taxon>
    </lineage>
</organism>
<sequence length="180" mass="20151">MTIASIARTRPVSQARVFSSAGNAVRTQRSPHSVDLPPEKMRALIAMYHQAESFVTYENLSQKIDDAFTNRPEKLVTDMSLAFKDFGAILRARQNAPKVTEWNPQVKFDPPTGNRNTLVRDRLWSNVYVARDSKVIEALYGVETVGTAKALPGLEALEDGAEMIETSAQEDRARYEDSDF</sequence>
<dbReference type="EMBL" id="JARJCW010000002">
    <property type="protein sequence ID" value="KAJ7228885.1"/>
    <property type="molecule type" value="Genomic_DNA"/>
</dbReference>
<evidence type="ECO:0000313" key="1">
    <source>
        <dbReference type="EMBL" id="KAJ7228885.1"/>
    </source>
</evidence>
<evidence type="ECO:0000313" key="2">
    <source>
        <dbReference type="Proteomes" id="UP001219525"/>
    </source>
</evidence>
<reference evidence="1" key="1">
    <citation type="submission" date="2023-03" db="EMBL/GenBank/DDBJ databases">
        <title>Massive genome expansion in bonnet fungi (Mycena s.s.) driven by repeated elements and novel gene families across ecological guilds.</title>
        <authorList>
            <consortium name="Lawrence Berkeley National Laboratory"/>
            <person name="Harder C.B."/>
            <person name="Miyauchi S."/>
            <person name="Viragh M."/>
            <person name="Kuo A."/>
            <person name="Thoen E."/>
            <person name="Andreopoulos B."/>
            <person name="Lu D."/>
            <person name="Skrede I."/>
            <person name="Drula E."/>
            <person name="Henrissat B."/>
            <person name="Morin E."/>
            <person name="Kohler A."/>
            <person name="Barry K."/>
            <person name="LaButti K."/>
            <person name="Morin E."/>
            <person name="Salamov A."/>
            <person name="Lipzen A."/>
            <person name="Mereny Z."/>
            <person name="Hegedus B."/>
            <person name="Baldrian P."/>
            <person name="Stursova M."/>
            <person name="Weitz H."/>
            <person name="Taylor A."/>
            <person name="Grigoriev I.V."/>
            <person name="Nagy L.G."/>
            <person name="Martin F."/>
            <person name="Kauserud H."/>
        </authorList>
    </citation>
    <scope>NUCLEOTIDE SEQUENCE</scope>
    <source>
        <strain evidence="1">9144</strain>
    </source>
</reference>
<dbReference type="Proteomes" id="UP001219525">
    <property type="component" value="Unassembled WGS sequence"/>
</dbReference>
<accession>A0AAD7E4V4</accession>
<gene>
    <name evidence="1" type="ORF">GGX14DRAFT_415612</name>
</gene>
<protein>
    <submittedName>
        <fullName evidence="1">Uncharacterized protein</fullName>
    </submittedName>
</protein>
<keyword evidence="2" id="KW-1185">Reference proteome</keyword>
<proteinExistence type="predicted"/>
<name>A0AAD7E4V4_9AGAR</name>
<dbReference type="AlphaFoldDB" id="A0AAD7E4V4"/>